<evidence type="ECO:0000259" key="3">
    <source>
        <dbReference type="Pfam" id="PF10988"/>
    </source>
</evidence>
<dbReference type="Proteomes" id="UP001589576">
    <property type="component" value="Unassembled WGS sequence"/>
</dbReference>
<dbReference type="RefSeq" id="WP_290284349.1">
    <property type="nucleotide sequence ID" value="NZ_JAUFQN010000019.1"/>
</dbReference>
<evidence type="ECO:0000256" key="2">
    <source>
        <dbReference type="SAM" id="SignalP"/>
    </source>
</evidence>
<evidence type="ECO:0000313" key="5">
    <source>
        <dbReference type="Proteomes" id="UP001589576"/>
    </source>
</evidence>
<evidence type="ECO:0000256" key="1">
    <source>
        <dbReference type="SAM" id="MobiDB-lite"/>
    </source>
</evidence>
<feature type="domain" description="Putative auto-transporter adhesin head GIN" evidence="3">
    <location>
        <begin position="37"/>
        <end position="203"/>
    </location>
</feature>
<keyword evidence="5" id="KW-1185">Reference proteome</keyword>
<sequence>MKTILFAIAMSLTSFLTMAQLKGSGKTTTQSYDFKNFDKVYFEDLDGKLEIEIGKAFSITVTIDDNLESLFSISENASEHELTVSFKNNKNNWKYIEDTNFKIKITMPEASVIKNRGNSNLNIKNAIGRYFRIENIGNGDTRISGTTDSLEVVKSGNGDIDAEKLTAKKAVIKNTGNGDVTVNVSQELTAKLNGNGDIKNSGKAKFDTNSKKTGNGDLINI</sequence>
<accession>A0ABV5GCR6</accession>
<feature type="chain" id="PRO_5046948240" evidence="2">
    <location>
        <begin position="20"/>
        <end position="221"/>
    </location>
</feature>
<feature type="region of interest" description="Disordered" evidence="1">
    <location>
        <begin position="201"/>
        <end position="221"/>
    </location>
</feature>
<dbReference type="Gene3D" id="2.160.20.120">
    <property type="match status" value="1"/>
</dbReference>
<organism evidence="4 5">
    <name type="scientific">Flavobacterium paronense</name>
    <dbReference type="NCBI Taxonomy" id="1392775"/>
    <lineage>
        <taxon>Bacteria</taxon>
        <taxon>Pseudomonadati</taxon>
        <taxon>Bacteroidota</taxon>
        <taxon>Flavobacteriia</taxon>
        <taxon>Flavobacteriales</taxon>
        <taxon>Flavobacteriaceae</taxon>
        <taxon>Flavobacterium</taxon>
    </lineage>
</organism>
<proteinExistence type="predicted"/>
<keyword evidence="2" id="KW-0732">Signal</keyword>
<name>A0ABV5GCR6_9FLAO</name>
<dbReference type="EMBL" id="JBHMFB010000012">
    <property type="protein sequence ID" value="MFB9088905.1"/>
    <property type="molecule type" value="Genomic_DNA"/>
</dbReference>
<dbReference type="Pfam" id="PF10988">
    <property type="entry name" value="DUF2807"/>
    <property type="match status" value="1"/>
</dbReference>
<dbReference type="InterPro" id="IPR021255">
    <property type="entry name" value="DUF2807"/>
</dbReference>
<gene>
    <name evidence="4" type="ORF">ACFFUU_04765</name>
</gene>
<protein>
    <submittedName>
        <fullName evidence="4">GIN domain-containing protein</fullName>
    </submittedName>
</protein>
<evidence type="ECO:0000313" key="4">
    <source>
        <dbReference type="EMBL" id="MFB9088905.1"/>
    </source>
</evidence>
<comment type="caution">
    <text evidence="4">The sequence shown here is derived from an EMBL/GenBank/DDBJ whole genome shotgun (WGS) entry which is preliminary data.</text>
</comment>
<feature type="signal peptide" evidence="2">
    <location>
        <begin position="1"/>
        <end position="19"/>
    </location>
</feature>
<reference evidence="4 5" key="1">
    <citation type="submission" date="2024-09" db="EMBL/GenBank/DDBJ databases">
        <authorList>
            <person name="Sun Q."/>
            <person name="Mori K."/>
        </authorList>
    </citation>
    <scope>NUCLEOTIDE SEQUENCE [LARGE SCALE GENOMIC DNA]</scope>
    <source>
        <strain evidence="4 5">CECT 8460</strain>
    </source>
</reference>